<sequence>MISIAAKVHFKEQVNAMNELINTPEFDFRQLVTAAEGQPVTDTFQIAKAFGKRHQHVIRAIKCLRCSEEFSTTHFWAVEKINDLGIFDKKQIYYRMDFSGFVMLVMGFNGAKADSVKEAYINAFNWMSAELRKYSESYEAERNAVMLEYMKEKDVASMSGRLLNRWGRVKKPHLLARIERLERQGQITLPGFGAITG</sequence>
<gene>
    <name evidence="2" type="ORF">CEJ09_14945</name>
</gene>
<accession>A0A5V0QB13</accession>
<dbReference type="AlphaFoldDB" id="A0A5V0QB13"/>
<dbReference type="InterPro" id="IPR014054">
    <property type="entry name" value="Phage_regulatory_Rha"/>
</dbReference>
<dbReference type="EMBL" id="AAGWQQ010000033">
    <property type="protein sequence ID" value="EBS7983124.1"/>
    <property type="molecule type" value="Genomic_DNA"/>
</dbReference>
<protein>
    <recommendedName>
        <fullName evidence="1">Bacteriophage P22 Orf201 C-terminal domain-containing protein</fullName>
    </recommendedName>
</protein>
<comment type="caution">
    <text evidence="2">The sequence shown here is derived from an EMBL/GenBank/DDBJ whole genome shotgun (WGS) entry which is preliminary data.</text>
</comment>
<dbReference type="Pfam" id="PF10549">
    <property type="entry name" value="ORF11CD3"/>
    <property type="match status" value="1"/>
</dbReference>
<dbReference type="NCBIfam" id="TIGR02681">
    <property type="entry name" value="phage_pRha"/>
    <property type="match status" value="1"/>
</dbReference>
<evidence type="ECO:0000313" key="2">
    <source>
        <dbReference type="EMBL" id="EBS7983124.1"/>
    </source>
</evidence>
<reference evidence="2" key="1">
    <citation type="submission" date="2018-07" db="EMBL/GenBank/DDBJ databases">
        <authorList>
            <consortium name="PulseNet: The National Subtyping Network for Foodborne Disease Surveillance"/>
            <person name="Tarr C.L."/>
            <person name="Trees E."/>
            <person name="Katz L.S."/>
            <person name="Carleton-Romer H.A."/>
            <person name="Stroika S."/>
            <person name="Kucerova Z."/>
            <person name="Roache K.F."/>
            <person name="Sabol A.L."/>
            <person name="Besser J."/>
            <person name="Gerner-Smidt P."/>
        </authorList>
    </citation>
    <scope>NUCLEOTIDE SEQUENCE</scope>
    <source>
        <strain evidence="2">PNUSAS015592</strain>
    </source>
</reference>
<dbReference type="Pfam" id="PF09669">
    <property type="entry name" value="Phage_pRha"/>
    <property type="match status" value="1"/>
</dbReference>
<dbReference type="InterPro" id="IPR018877">
    <property type="entry name" value="Phage_P22_Orf201_C"/>
</dbReference>
<name>A0A5V0QB13_SALER</name>
<feature type="domain" description="Bacteriophage P22 Orf201 C-terminal" evidence="1">
    <location>
        <begin position="137"/>
        <end position="190"/>
    </location>
</feature>
<proteinExistence type="predicted"/>
<organism evidence="2">
    <name type="scientific">Salmonella enterica</name>
    <name type="common">Salmonella choleraesuis</name>
    <dbReference type="NCBI Taxonomy" id="28901"/>
    <lineage>
        <taxon>Bacteria</taxon>
        <taxon>Pseudomonadati</taxon>
        <taxon>Pseudomonadota</taxon>
        <taxon>Gammaproteobacteria</taxon>
        <taxon>Enterobacterales</taxon>
        <taxon>Enterobacteriaceae</taxon>
        <taxon>Salmonella</taxon>
    </lineage>
</organism>
<evidence type="ECO:0000259" key="1">
    <source>
        <dbReference type="Pfam" id="PF10549"/>
    </source>
</evidence>